<sequence>MRLKHTAINLRNRWYFFCMLSLLYSCGFVFFSDAQLPEAVQTFSIQVYSEISDGPSDMAQNMMDALEGNVIRFAPYLTKVEREGDIHYSCVIKNFSWRTVFSRDKASIDGKEIEELTIAVQVSYESSVEEVAHTFTNKIFSKSKISDSSSAKENELANEIIQELAADICERSINYWE</sequence>
<name>A0A2Z3L9W4_9BACT</name>
<protein>
    <recommendedName>
        <fullName evidence="4">Lipopolysaccharide-assembly</fullName>
    </recommendedName>
</protein>
<dbReference type="Proteomes" id="UP000245872">
    <property type="component" value="Chromosome"/>
</dbReference>
<reference evidence="2 3" key="1">
    <citation type="submission" date="2018-05" db="EMBL/GenBank/DDBJ databases">
        <title>Candidatus Cardinium hertigii Genome Assembly.</title>
        <authorList>
            <person name="Showmaker K.C."/>
            <person name="Walden K.O."/>
            <person name="Fields C.J."/>
            <person name="Lambert K.N."/>
            <person name="Hudson M.E."/>
        </authorList>
    </citation>
    <scope>NUCLEOTIDE SEQUENCE [LARGE SCALE GENOMIC DNA]</scope>
    <source>
        <strain evidence="3">cHgTN10</strain>
    </source>
</reference>
<proteinExistence type="predicted"/>
<dbReference type="AlphaFoldDB" id="A0A2Z3L9W4"/>
<dbReference type="OrthoDB" id="9790776at2"/>
<organism evidence="2 3">
    <name type="scientific">Candidatus Cardinium hertigii</name>
    <dbReference type="NCBI Taxonomy" id="247481"/>
    <lineage>
        <taxon>Bacteria</taxon>
        <taxon>Pseudomonadati</taxon>
        <taxon>Bacteroidota</taxon>
        <taxon>Cytophagia</taxon>
        <taxon>Cytophagales</taxon>
        <taxon>Amoebophilaceae</taxon>
        <taxon>Candidatus Cardinium</taxon>
    </lineage>
</organism>
<keyword evidence="3" id="KW-1185">Reference proteome</keyword>
<keyword evidence="1" id="KW-1133">Transmembrane helix</keyword>
<dbReference type="PROSITE" id="PS51257">
    <property type="entry name" value="PROKAR_LIPOPROTEIN"/>
    <property type="match status" value="1"/>
</dbReference>
<evidence type="ECO:0000256" key="1">
    <source>
        <dbReference type="SAM" id="Phobius"/>
    </source>
</evidence>
<evidence type="ECO:0000313" key="3">
    <source>
        <dbReference type="Proteomes" id="UP000245872"/>
    </source>
</evidence>
<evidence type="ECO:0000313" key="2">
    <source>
        <dbReference type="EMBL" id="AWN82288.1"/>
    </source>
</evidence>
<evidence type="ECO:0008006" key="4">
    <source>
        <dbReference type="Google" id="ProtNLM"/>
    </source>
</evidence>
<keyword evidence="1" id="KW-0812">Transmembrane</keyword>
<accession>A0A2Z3L9W4</accession>
<keyword evidence="1" id="KW-0472">Membrane</keyword>
<dbReference type="EMBL" id="CP029619">
    <property type="protein sequence ID" value="AWN82288.1"/>
    <property type="molecule type" value="Genomic_DNA"/>
</dbReference>
<dbReference type="KEGG" id="cher:DK880_00991"/>
<gene>
    <name evidence="2" type="ORF">DK880_00991</name>
</gene>
<feature type="transmembrane region" description="Helical" evidence="1">
    <location>
        <begin position="12"/>
        <end position="31"/>
    </location>
</feature>